<gene>
    <name evidence="4" type="ORF">GN244_ATG00728</name>
</gene>
<evidence type="ECO:0000256" key="1">
    <source>
        <dbReference type="ARBA" id="ARBA00022598"/>
    </source>
</evidence>
<dbReference type="EMBL" id="WSZM01000012">
    <property type="protein sequence ID" value="KAF4046831.1"/>
    <property type="molecule type" value="Genomic_DNA"/>
</dbReference>
<evidence type="ECO:0000313" key="5">
    <source>
        <dbReference type="Proteomes" id="UP000602510"/>
    </source>
</evidence>
<reference evidence="4" key="1">
    <citation type="submission" date="2020-04" db="EMBL/GenBank/DDBJ databases">
        <title>Hybrid Assembly of Korean Phytophthora infestans isolates.</title>
        <authorList>
            <person name="Prokchorchik M."/>
            <person name="Lee Y."/>
            <person name="Seo J."/>
            <person name="Cho J.-H."/>
            <person name="Park Y.-E."/>
            <person name="Jang D.-C."/>
            <person name="Im J.-S."/>
            <person name="Choi J.-G."/>
            <person name="Park H.-J."/>
            <person name="Lee G.-B."/>
            <person name="Lee Y.-G."/>
            <person name="Hong S.-Y."/>
            <person name="Cho K."/>
            <person name="Sohn K.H."/>
        </authorList>
    </citation>
    <scope>NUCLEOTIDE SEQUENCE</scope>
    <source>
        <strain evidence="4">KR_1_A1</strain>
    </source>
</reference>
<dbReference type="GO" id="GO:0005737">
    <property type="term" value="C:cytoplasm"/>
    <property type="evidence" value="ECO:0007669"/>
    <property type="project" value="TreeGrafter"/>
</dbReference>
<dbReference type="GO" id="GO:0005524">
    <property type="term" value="F:ATP binding"/>
    <property type="evidence" value="ECO:0007669"/>
    <property type="project" value="UniProtKB-KW"/>
</dbReference>
<accession>A0A833SW43</accession>
<name>A0A833SW43_PHYIN</name>
<dbReference type="SUPFAM" id="SSF48108">
    <property type="entry name" value="Carbamoyl phosphate synthetase, large subunit connection domain"/>
    <property type="match status" value="1"/>
</dbReference>
<keyword evidence="5" id="KW-1185">Reference proteome</keyword>
<protein>
    <submittedName>
        <fullName evidence="4">Carbamoyl-phosphate synthetase large chain oligomerization domain</fullName>
    </submittedName>
</protein>
<organism evidence="4 5">
    <name type="scientific">Phytophthora infestans</name>
    <name type="common">Potato late blight agent</name>
    <name type="synonym">Botrytis infestans</name>
    <dbReference type="NCBI Taxonomy" id="4787"/>
    <lineage>
        <taxon>Eukaryota</taxon>
        <taxon>Sar</taxon>
        <taxon>Stramenopiles</taxon>
        <taxon>Oomycota</taxon>
        <taxon>Peronosporomycetes</taxon>
        <taxon>Peronosporales</taxon>
        <taxon>Peronosporaceae</taxon>
        <taxon>Phytophthora</taxon>
    </lineage>
</organism>
<proteinExistence type="predicted"/>
<dbReference type="PANTHER" id="PTHR11405:SF5">
    <property type="entry name" value="CAD PROTEIN"/>
    <property type="match status" value="1"/>
</dbReference>
<evidence type="ECO:0000313" key="4">
    <source>
        <dbReference type="EMBL" id="KAF4046831.1"/>
    </source>
</evidence>
<dbReference type="GO" id="GO:0004088">
    <property type="term" value="F:carbamoyl-phosphate synthase (glutamine-hydrolyzing) activity"/>
    <property type="evidence" value="ECO:0007669"/>
    <property type="project" value="TreeGrafter"/>
</dbReference>
<keyword evidence="2" id="KW-0547">Nucleotide-binding</keyword>
<evidence type="ECO:0000256" key="2">
    <source>
        <dbReference type="ARBA" id="ARBA00022741"/>
    </source>
</evidence>
<dbReference type="InterPro" id="IPR036897">
    <property type="entry name" value="CarbamoylP_synth_lsu_oligo_sf"/>
</dbReference>
<dbReference type="AlphaFoldDB" id="A0A833SW43"/>
<keyword evidence="1" id="KW-0436">Ligase</keyword>
<comment type="caution">
    <text evidence="4">The sequence shown here is derived from an EMBL/GenBank/DDBJ whole genome shotgun (WGS) entry which is preliminary data.</text>
</comment>
<keyword evidence="3" id="KW-0067">ATP-binding</keyword>
<evidence type="ECO:0000256" key="3">
    <source>
        <dbReference type="ARBA" id="ARBA00022840"/>
    </source>
</evidence>
<dbReference type="GO" id="GO:0006541">
    <property type="term" value="P:glutamine metabolic process"/>
    <property type="evidence" value="ECO:0007669"/>
    <property type="project" value="TreeGrafter"/>
</dbReference>
<dbReference type="PANTHER" id="PTHR11405">
    <property type="entry name" value="CARBAMOYLTRANSFERASE FAMILY MEMBER"/>
    <property type="match status" value="1"/>
</dbReference>
<dbReference type="Proteomes" id="UP000602510">
    <property type="component" value="Unassembled WGS sequence"/>
</dbReference>
<dbReference type="Gene3D" id="3.40.50.20">
    <property type="match status" value="1"/>
</dbReference>
<sequence>MGTLIESIIETGDREKLSAKLLERRKTIALRQSVLAVEGALKAAKDIGYAGAFVFCFQKSGIGFRCQLGGAACADKKSAVHATAPRGRVRPSRFRSIRTSAAGRKSSTGLCVTPRTSVSRCPDREVRCPTSIWPCGANGFADRQIADVLPSATAMLVCERRKRCVCVWRGIDTLAAELLSPTNYLHMTYGDLEDDIPTSEEAIVVLGSGTHRNVSFVKIDWCGVSAVRTWANRGQLLELERASW</sequence>